<gene>
    <name evidence="1" type="ORF">IC234_17800</name>
</gene>
<dbReference type="Proteomes" id="UP000606003">
    <property type="component" value="Unassembled WGS sequence"/>
</dbReference>
<evidence type="ECO:0000313" key="1">
    <source>
        <dbReference type="EMBL" id="MBD2723986.1"/>
    </source>
</evidence>
<accession>A0ABR8JYF6</accession>
<proteinExistence type="predicted"/>
<protein>
    <submittedName>
        <fullName evidence="1">T9SS type A sorting domain-containing protein</fullName>
    </submittedName>
</protein>
<organism evidence="1 2">
    <name type="scientific">Hymenobacter armeniacus</name>
    <dbReference type="NCBI Taxonomy" id="2771358"/>
    <lineage>
        <taxon>Bacteria</taxon>
        <taxon>Pseudomonadati</taxon>
        <taxon>Bacteroidota</taxon>
        <taxon>Cytophagia</taxon>
        <taxon>Cytophagales</taxon>
        <taxon>Hymenobacteraceae</taxon>
        <taxon>Hymenobacter</taxon>
    </lineage>
</organism>
<name>A0ABR8JYF6_9BACT</name>
<dbReference type="NCBIfam" id="TIGR04183">
    <property type="entry name" value="Por_Secre_tail"/>
    <property type="match status" value="1"/>
</dbReference>
<sequence length="461" mass="45366">MRAGGSTNDFPQAITLAGSSIYMTGAFSSPTCAFGSNTLTNAGNATQDVFVAKLTDAGSTGAFVWAQRGGGSQNDSANGICVSGPNVYIAGSCSGLDVVFGTTTVAGGGFAAKLVDAGASAAFAWAQRTGASANAVAVGSGGVYLVGNFVSSTAVFGATTLTNAGGNDVFVAKLTDSGTGATFPWAVRAGGAGVEAGFGVAVSGTDVYITGSFASSTCTFGTSTLLNAGGQDAYVAKLTDSGSSGAFVWADRLGGTGNDYGFALAVQGPNVYVSGSFSSPTADAGATTLVNAGTGYDLFLARLTNAGLSGGIAWALRAGGAGNDYAGSPAVIGTGVYLGGSVAPPASFGSLPVMGTSASVGFLASLNDATALATNTLFEKSQWGLSPNPAHSSTCIVVPQAIVGLKGALIISDALGRQVRSELMLSLPSAVPLAVSGLPRGLYFVRLVVPGQTLTQRLLLD</sequence>
<keyword evidence="2" id="KW-1185">Reference proteome</keyword>
<comment type="caution">
    <text evidence="1">The sequence shown here is derived from an EMBL/GenBank/DDBJ whole genome shotgun (WGS) entry which is preliminary data.</text>
</comment>
<dbReference type="RefSeq" id="WP_190927316.1">
    <property type="nucleotide sequence ID" value="NZ_JACXAC010000006.1"/>
</dbReference>
<dbReference type="InterPro" id="IPR026444">
    <property type="entry name" value="Secre_tail"/>
</dbReference>
<reference evidence="1 2" key="1">
    <citation type="submission" date="2020-09" db="EMBL/GenBank/DDBJ databases">
        <authorList>
            <person name="Kim M.K."/>
        </authorList>
    </citation>
    <scope>NUCLEOTIDE SEQUENCE [LARGE SCALE GENOMIC DNA]</scope>
    <source>
        <strain evidence="1 2">BT189</strain>
    </source>
</reference>
<dbReference type="EMBL" id="JACXAC010000006">
    <property type="protein sequence ID" value="MBD2723986.1"/>
    <property type="molecule type" value="Genomic_DNA"/>
</dbReference>
<evidence type="ECO:0000313" key="2">
    <source>
        <dbReference type="Proteomes" id="UP000606003"/>
    </source>
</evidence>